<accession>A0A060SJB9</accession>
<dbReference type="InterPro" id="IPR004242">
    <property type="entry name" value="Transposase_21"/>
</dbReference>
<gene>
    <name evidence="2" type="ORF">BN946_scf184983.g26</name>
</gene>
<feature type="compositionally biased region" description="Acidic residues" evidence="1">
    <location>
        <begin position="135"/>
        <end position="147"/>
    </location>
</feature>
<dbReference type="HOGENOM" id="CLU_007337_0_2_1"/>
<dbReference type="Pfam" id="PF02992">
    <property type="entry name" value="Transposase_21"/>
    <property type="match status" value="1"/>
</dbReference>
<dbReference type="STRING" id="5643.A0A060SJB9"/>
<reference evidence="2" key="1">
    <citation type="submission" date="2014-01" db="EMBL/GenBank/DDBJ databases">
        <title>The genome of the white-rot fungus Pycnoporus cinnabarinus: a basidiomycete model with a versatile arsenal for lignocellulosic biomass breakdown.</title>
        <authorList>
            <person name="Levasseur A."/>
            <person name="Lomascolo A."/>
            <person name="Ruiz-Duenas F.J."/>
            <person name="Uzan E."/>
            <person name="Piumi F."/>
            <person name="Kues U."/>
            <person name="Ram A.F.J."/>
            <person name="Murat C."/>
            <person name="Haon M."/>
            <person name="Benoit I."/>
            <person name="Arfi Y."/>
            <person name="Chevret D."/>
            <person name="Drula E."/>
            <person name="Kwon M.J."/>
            <person name="Gouret P."/>
            <person name="Lesage-Meessen L."/>
            <person name="Lombard V."/>
            <person name="Mariette J."/>
            <person name="Noirot C."/>
            <person name="Park J."/>
            <person name="Patyshakuliyeva A."/>
            <person name="Wieneger R.A.B."/>
            <person name="Wosten H.A.B."/>
            <person name="Martin F."/>
            <person name="Coutinho P.M."/>
            <person name="de Vries R."/>
            <person name="Martinez A.T."/>
            <person name="Klopp C."/>
            <person name="Pontarotti P."/>
            <person name="Henrissat B."/>
            <person name="Record E."/>
        </authorList>
    </citation>
    <scope>NUCLEOTIDE SEQUENCE [LARGE SCALE GENOMIC DNA]</scope>
    <source>
        <strain evidence="2">BRFM137</strain>
    </source>
</reference>
<evidence type="ECO:0008006" key="4">
    <source>
        <dbReference type="Google" id="ProtNLM"/>
    </source>
</evidence>
<dbReference type="OMA" id="EDICHSE"/>
<sequence>MHEPGPSDPHPGPLSDPVPSVLDSAPDTGTTYRCNCMKYCKGILQHVSRRKYKLHAPFRVRPEDVLAGFVPFAHRPLVPPAARSADAWRRHAHSELIEHDPTMPTLTDSDDEMDEEDEDGDGDEDHEDNRGVEDHEGDDDNDNNDDDAAGHLTPGERSSSSPRTSHSNHALDPPPPAYISIQDDVDDYRDDPAVPEHEPEPEFGQTEDVGAPQQAHRQEIREAQSFIRALHNAKLDDGGMSQDSLARMREPRCAPVEVSSSERVGLRMFTALGDASEENYADNRAAFMEFLPDSAIPTYDQVKKLVSNITGLEAIHTDMCVNTCVAYVGPFGKYEQCPFCGLSRSPLNDDMVLMFSLDGAQLYESKSSDCWFLVWVLFDLPPTARYKKRYVLPGAVIGGPKKPKNVDSFIFPSLYHLAALQCEGLAIWDAAENRLFRSYLFLLLVTADGPAMAYLNGLVGHQGAHGCRLYCEFLGRNKPGMAMYYPAALRPTGAPPSEHPDQSLRAPPLATLPAGSAPSPRSRYDMNLKVVTASRTNAEYARNRLATGIAKPSIFSGLPRMLGVPDAFGADLMHLVCLNLTDLIMGLLRGSLVCEQPDDKSTWNWAVFADRDTWHAHGRLVAEATRYLPGSFDRPPRNPAEKISSGYKAWEFLLYVYGLLPGLLRAVQAPLYYRHFCKLVAAVRIILQRRITPEQLPLAHRNFIEHAEGIETLYYQRRIERLHFVRQSIHATTHIVPEISRLGPGTLYTQWTLENYIGNITREIKQHSTPYANVSERARRRCQVNALKALIPSLVEEPALPRGAYDLGEGYVLLRAFDSRQWAVPPAESLAIHSYMNKSGHPMMGTWLPLVRRWARLRLPNGQIARTAWKECVLESRGRALRRARMVKLTGTPSRFVEVQYFFLMDIGGARRALAMVAPFSPPDAGILAESENTLLACTPPGADQREVLDVADLAAVIAMVPLPPTAAESAHEDLVARFFVVEKPGLDVALLGGQEQGMENIDEDLDV</sequence>
<evidence type="ECO:0000313" key="3">
    <source>
        <dbReference type="Proteomes" id="UP000029665"/>
    </source>
</evidence>
<comment type="caution">
    <text evidence="2">The sequence shown here is derived from an EMBL/GenBank/DDBJ whole genome shotgun (WGS) entry which is preliminary data.</text>
</comment>
<dbReference type="AlphaFoldDB" id="A0A060SJB9"/>
<feature type="compositionally biased region" description="Low complexity" evidence="1">
    <location>
        <begin position="158"/>
        <end position="167"/>
    </location>
</feature>
<proteinExistence type="predicted"/>
<protein>
    <recommendedName>
        <fullName evidence="4">Transposase family Tnp2 protein</fullName>
    </recommendedName>
</protein>
<dbReference type="EMBL" id="CCBP010000114">
    <property type="protein sequence ID" value="CDO72543.1"/>
    <property type="molecule type" value="Genomic_DNA"/>
</dbReference>
<feature type="region of interest" description="Disordered" evidence="1">
    <location>
        <begin position="94"/>
        <end position="218"/>
    </location>
</feature>
<dbReference type="Proteomes" id="UP000029665">
    <property type="component" value="Unassembled WGS sequence"/>
</dbReference>
<keyword evidence="3" id="KW-1185">Reference proteome</keyword>
<name>A0A060SJB9_PYCCI</name>
<feature type="region of interest" description="Disordered" evidence="1">
    <location>
        <begin position="492"/>
        <end position="521"/>
    </location>
</feature>
<dbReference type="OrthoDB" id="2669721at2759"/>
<feature type="compositionally biased region" description="Acidic residues" evidence="1">
    <location>
        <begin position="108"/>
        <end position="126"/>
    </location>
</feature>
<feature type="compositionally biased region" description="Basic and acidic residues" evidence="1">
    <location>
        <begin position="190"/>
        <end position="200"/>
    </location>
</feature>
<evidence type="ECO:0000256" key="1">
    <source>
        <dbReference type="SAM" id="MobiDB-lite"/>
    </source>
</evidence>
<organism evidence="2 3">
    <name type="scientific">Pycnoporus cinnabarinus</name>
    <name type="common">Cinnabar-red polypore</name>
    <name type="synonym">Trametes cinnabarina</name>
    <dbReference type="NCBI Taxonomy" id="5643"/>
    <lineage>
        <taxon>Eukaryota</taxon>
        <taxon>Fungi</taxon>
        <taxon>Dikarya</taxon>
        <taxon>Basidiomycota</taxon>
        <taxon>Agaricomycotina</taxon>
        <taxon>Agaricomycetes</taxon>
        <taxon>Polyporales</taxon>
        <taxon>Polyporaceae</taxon>
        <taxon>Trametes</taxon>
    </lineage>
</organism>
<feature type="region of interest" description="Disordered" evidence="1">
    <location>
        <begin position="1"/>
        <end position="24"/>
    </location>
</feature>
<evidence type="ECO:0000313" key="2">
    <source>
        <dbReference type="EMBL" id="CDO72543.1"/>
    </source>
</evidence>
<feature type="compositionally biased region" description="Pro residues" evidence="1">
    <location>
        <begin position="1"/>
        <end position="16"/>
    </location>
</feature>